<dbReference type="PANTHER" id="PTHR33055">
    <property type="entry name" value="TRANSPOSASE FOR INSERTION SEQUENCE ELEMENT IS1111A"/>
    <property type="match status" value="1"/>
</dbReference>
<protein>
    <submittedName>
        <fullName evidence="3">Transposase</fullName>
    </submittedName>
</protein>
<dbReference type="Pfam" id="PF01548">
    <property type="entry name" value="DEDD_Tnp_IS110"/>
    <property type="match status" value="1"/>
</dbReference>
<feature type="domain" description="Transposase IS110-like N-terminal" evidence="1">
    <location>
        <begin position="13"/>
        <end position="168"/>
    </location>
</feature>
<dbReference type="NCBIfam" id="NF033542">
    <property type="entry name" value="transpos_IS110"/>
    <property type="match status" value="1"/>
</dbReference>
<dbReference type="GO" id="GO:0006313">
    <property type="term" value="P:DNA transposition"/>
    <property type="evidence" value="ECO:0007669"/>
    <property type="project" value="InterPro"/>
</dbReference>
<dbReference type="GO" id="GO:0004803">
    <property type="term" value="F:transposase activity"/>
    <property type="evidence" value="ECO:0007669"/>
    <property type="project" value="InterPro"/>
</dbReference>
<dbReference type="Pfam" id="PF02371">
    <property type="entry name" value="Transposase_20"/>
    <property type="match status" value="1"/>
</dbReference>
<dbReference type="EMBL" id="MLJW01000046">
    <property type="protein sequence ID" value="OIR06103.1"/>
    <property type="molecule type" value="Genomic_DNA"/>
</dbReference>
<proteinExistence type="predicted"/>
<sequence>MKPQSNPSFTACVGIDWADKKHDFCLQAAGSDQRVFGTIDHSPESIMQWVCSLHDRFGGPIAICLELAKGPLVYVLQRYDFIVIFPVHPSTLAKYRDAFVPSHAKDDPTDAEMALDIMLRHPDKLQPLKLQSVAMRTLTALVEERRDLIDSIVGLTNRLTSTLKQYYPQALDWFEHRDTLIFCDFLSHWPTLKHVKRARRSTLESFFREHKANRTYLVEERIQGIRDATALTEDESVIRPNQMAVQAMVEQLRVLLQAIGRFDAEIDAVGKTMPDYGLFAALPGAGHILAPRLLVAFGEDRDRYTNAAQIQSYSGVAPVVERSGNKCWVHWRIACPTFLRQTFVEWAGSTIPRSYWAEAYYRQQRAKGCSHRVAVRALAFKWIRIVYRCWKTRTPYDESVYLKSLKRRGSPLLASVAEAAIMT</sequence>
<organism evidence="3">
    <name type="scientific">mine drainage metagenome</name>
    <dbReference type="NCBI Taxonomy" id="410659"/>
    <lineage>
        <taxon>unclassified sequences</taxon>
        <taxon>metagenomes</taxon>
        <taxon>ecological metagenomes</taxon>
    </lineage>
</organism>
<dbReference type="InterPro" id="IPR002525">
    <property type="entry name" value="Transp_IS110-like_N"/>
</dbReference>
<name>A0A1J5SCM3_9ZZZZ</name>
<evidence type="ECO:0000259" key="1">
    <source>
        <dbReference type="Pfam" id="PF01548"/>
    </source>
</evidence>
<accession>A0A1J5SCM3</accession>
<dbReference type="InterPro" id="IPR003346">
    <property type="entry name" value="Transposase_20"/>
</dbReference>
<gene>
    <name evidence="3" type="ORF">GALL_119000</name>
</gene>
<evidence type="ECO:0000259" key="2">
    <source>
        <dbReference type="Pfam" id="PF02371"/>
    </source>
</evidence>
<reference evidence="3" key="1">
    <citation type="submission" date="2016-10" db="EMBL/GenBank/DDBJ databases">
        <title>Sequence of Gallionella enrichment culture.</title>
        <authorList>
            <person name="Poehlein A."/>
            <person name="Muehling M."/>
            <person name="Daniel R."/>
        </authorList>
    </citation>
    <scope>NUCLEOTIDE SEQUENCE</scope>
</reference>
<feature type="domain" description="Transposase IS116/IS110/IS902 C-terminal" evidence="2">
    <location>
        <begin position="278"/>
        <end position="362"/>
    </location>
</feature>
<dbReference type="AlphaFoldDB" id="A0A1J5SCM3"/>
<dbReference type="InterPro" id="IPR047650">
    <property type="entry name" value="Transpos_IS110"/>
</dbReference>
<dbReference type="PANTHER" id="PTHR33055:SF3">
    <property type="entry name" value="PUTATIVE TRANSPOSASE FOR IS117-RELATED"/>
    <property type="match status" value="1"/>
</dbReference>
<dbReference type="GO" id="GO:0003677">
    <property type="term" value="F:DNA binding"/>
    <property type="evidence" value="ECO:0007669"/>
    <property type="project" value="InterPro"/>
</dbReference>
<comment type="caution">
    <text evidence="3">The sequence shown here is derived from an EMBL/GenBank/DDBJ whole genome shotgun (WGS) entry which is preliminary data.</text>
</comment>
<evidence type="ECO:0000313" key="3">
    <source>
        <dbReference type="EMBL" id="OIR06103.1"/>
    </source>
</evidence>